<evidence type="ECO:0000313" key="1">
    <source>
        <dbReference type="EMBL" id="KAI7998532.1"/>
    </source>
</evidence>
<protein>
    <submittedName>
        <fullName evidence="1">Growth-regulating factor 4</fullName>
    </submittedName>
</protein>
<dbReference type="EMBL" id="CM045767">
    <property type="protein sequence ID" value="KAI7998532.1"/>
    <property type="molecule type" value="Genomic_DNA"/>
</dbReference>
<name>A0ACC0GBL7_9ERIC</name>
<reference evidence="1 2" key="1">
    <citation type="journal article" date="2022" name="Plant J.">
        <title>Chromosome-level genome of Camellia lanceoleosa provides a valuable resource for understanding genome evolution and self-incompatibility.</title>
        <authorList>
            <person name="Gong W."/>
            <person name="Xiao S."/>
            <person name="Wang L."/>
            <person name="Liao Z."/>
            <person name="Chang Y."/>
            <person name="Mo W."/>
            <person name="Hu G."/>
            <person name="Li W."/>
            <person name="Zhao G."/>
            <person name="Zhu H."/>
            <person name="Hu X."/>
            <person name="Ji K."/>
            <person name="Xiang X."/>
            <person name="Song Q."/>
            <person name="Yuan D."/>
            <person name="Jin S."/>
            <person name="Zhang L."/>
        </authorList>
    </citation>
    <scope>NUCLEOTIDE SEQUENCE [LARGE SCALE GENOMIC DNA]</scope>
    <source>
        <strain evidence="1">SQ_2022a</strain>
    </source>
</reference>
<evidence type="ECO:0000313" key="2">
    <source>
        <dbReference type="Proteomes" id="UP001060215"/>
    </source>
</evidence>
<gene>
    <name evidence="1" type="ORF">LOK49_LG10G01466</name>
</gene>
<sequence length="467" mass="50794">MPNTPNEELKSKDRERLTKPHPSLSLSLSLSLYMEFNLKQWRYQHESEEQQPPSAKLPRLLQQQQQEQEQDHHPSGSGSGSAALPLFVVAAEHTPKLTDLSAALPSAPADSTTITSTKFPKMGSCYFSMAQWQELELQALIFRHMLAGATVPPQLLHHLLLKKTTTPLLNTIISSLPPPASYFLHHPLQHYHPALLQTGGGGYWGRGSMDPEPGRCRRTDGKKWRCSRDVVAGHKYCDRHVHRGRNRSRKPVEISTPSPSSSSTPSAGGSNGVSHGGGSGGGRGGGVPQMNTALATHHALSGGTHFDLSRPSPLIDPFHLNQRSSESRTENKGLFKAQNEDGKSGAQVLRHFFDDWPRSLQESDNDRTNASSSTCLSIWTPGNPSSDFSLKLATGNGDEPGGHHQQGNAERERPQLNWTGGWGSHQVAPMGGPLAEALRSSISNSSPTSVLHQLQPSSTSETSYVTT</sequence>
<organism evidence="1 2">
    <name type="scientific">Camellia lanceoleosa</name>
    <dbReference type="NCBI Taxonomy" id="1840588"/>
    <lineage>
        <taxon>Eukaryota</taxon>
        <taxon>Viridiplantae</taxon>
        <taxon>Streptophyta</taxon>
        <taxon>Embryophyta</taxon>
        <taxon>Tracheophyta</taxon>
        <taxon>Spermatophyta</taxon>
        <taxon>Magnoliopsida</taxon>
        <taxon>eudicotyledons</taxon>
        <taxon>Gunneridae</taxon>
        <taxon>Pentapetalae</taxon>
        <taxon>asterids</taxon>
        <taxon>Ericales</taxon>
        <taxon>Theaceae</taxon>
        <taxon>Camellia</taxon>
    </lineage>
</organism>
<keyword evidence="2" id="KW-1185">Reference proteome</keyword>
<proteinExistence type="predicted"/>
<dbReference type="Proteomes" id="UP001060215">
    <property type="component" value="Chromosome 10"/>
</dbReference>
<comment type="caution">
    <text evidence="1">The sequence shown here is derived from an EMBL/GenBank/DDBJ whole genome shotgun (WGS) entry which is preliminary data.</text>
</comment>
<accession>A0ACC0GBL7</accession>